<dbReference type="AlphaFoldDB" id="A0A090JYP3"/>
<dbReference type="EMBL" id="LN515531">
    <property type="protein sequence ID" value="CEA14795.1"/>
    <property type="molecule type" value="Genomic_DNA"/>
</dbReference>
<dbReference type="OrthoDB" id="84504at2157"/>
<sequence length="231" mass="26331">MVTLEDAVIARLEYYGERFEILVDPDLASDFKRGEDIKIEEILAVEEVFKDAKKGDKASEEAMTKAFDTHDPLEAAVIIIRKGQVQLTAQQRRDMQEDKRRMIVAKIVREAINPQTKLPHPARRIEIAMEEAKVKVDPFKSVDEQVNITLKAIRRLIPIKFEKVKVAIHIPGEDTGKVYGVIPEYGKTLKEEWQQDGSWVAVVEIPGGMQEGFYHKLSEITHGQVETKLLK</sequence>
<evidence type="ECO:0000256" key="1">
    <source>
        <dbReference type="ARBA" id="ARBA00007433"/>
    </source>
</evidence>
<reference evidence="9" key="4">
    <citation type="submission" date="2020-10" db="EMBL/GenBank/DDBJ databases">
        <title>Dehalococcoides mccartyi of a TCE/Cr reducing biochatode.</title>
        <authorList>
            <person name="Matturro B."/>
        </authorList>
    </citation>
    <scope>NUCLEOTIDE SEQUENCE</scope>
    <source>
        <strain evidence="9">Bin2</strain>
    </source>
</reference>
<dbReference type="EMBL" id="LN734822">
    <property type="protein sequence ID" value="CEL24263.1"/>
    <property type="molecule type" value="Genomic_DNA"/>
</dbReference>
<dbReference type="RefSeq" id="WP_048073682.1">
    <property type="nucleotide sequence ID" value="NZ_CALCVY010000064.1"/>
</dbReference>
<comment type="similarity">
    <text evidence="1">Belongs to the SDO1/SBDS family.</text>
</comment>
<organism evidence="7">
    <name type="scientific">Methanobacterium formicicum</name>
    <dbReference type="NCBI Taxonomy" id="2162"/>
    <lineage>
        <taxon>Archaea</taxon>
        <taxon>Methanobacteriati</taxon>
        <taxon>Methanobacteriota</taxon>
        <taxon>Methanomada group</taxon>
        <taxon>Methanobacteria</taxon>
        <taxon>Methanobacteriales</taxon>
        <taxon>Methanobacteriaceae</taxon>
        <taxon>Methanobacterium</taxon>
    </lineage>
</organism>
<dbReference type="EMBL" id="JADIIL010000007">
    <property type="protein sequence ID" value="MBF4474072.1"/>
    <property type="molecule type" value="Genomic_DNA"/>
</dbReference>
<dbReference type="Gene3D" id="1.10.10.900">
    <property type="entry name" value="SBDS protein C-terminal domain, subdomain 1"/>
    <property type="match status" value="1"/>
</dbReference>
<dbReference type="Gene3D" id="3.30.1250.10">
    <property type="entry name" value="Ribosome maturation protein SBDS, N-terminal domain"/>
    <property type="match status" value="1"/>
</dbReference>
<accession>A0A090JYP3</accession>
<dbReference type="Proteomes" id="UP000606900">
    <property type="component" value="Unassembled WGS sequence"/>
</dbReference>
<dbReference type="InterPro" id="IPR037188">
    <property type="entry name" value="Sdo1/SBDS_central_sf"/>
</dbReference>
<dbReference type="InterPro" id="IPR002140">
    <property type="entry name" value="Sdo1/SBDS"/>
</dbReference>
<name>A0A090JYP3_METFO</name>
<dbReference type="PATRIC" id="fig|2162.10.peg.645"/>
<dbReference type="Proteomes" id="UP000029661">
    <property type="component" value="Chromosome"/>
</dbReference>
<dbReference type="InterPro" id="IPR046928">
    <property type="entry name" value="SDO1/SBDS_C"/>
</dbReference>
<evidence type="ECO:0000313" key="6">
    <source>
        <dbReference type="EMBL" id="AIS32548.1"/>
    </source>
</evidence>
<dbReference type="KEGG" id="mfc:BRM9_1738"/>
<dbReference type="STRING" id="2162.BRM9_1738"/>
<dbReference type="PROSITE" id="PS01267">
    <property type="entry name" value="UPF0023"/>
    <property type="match status" value="1"/>
</dbReference>
<dbReference type="PANTHER" id="PTHR10927">
    <property type="entry name" value="RIBOSOME MATURATION PROTEIN SBDS"/>
    <property type="match status" value="1"/>
</dbReference>
<dbReference type="InterPro" id="IPR036786">
    <property type="entry name" value="Ribosome_mat_SBDS_N_sf"/>
</dbReference>
<evidence type="ECO:0000256" key="2">
    <source>
        <dbReference type="ARBA" id="ARBA00015892"/>
    </source>
</evidence>
<dbReference type="InterPro" id="IPR018978">
    <property type="entry name" value="SDO1/SBDS_central"/>
</dbReference>
<evidence type="ECO:0000259" key="3">
    <source>
        <dbReference type="Pfam" id="PF01172"/>
    </source>
</evidence>
<evidence type="ECO:0000313" key="7">
    <source>
        <dbReference type="EMBL" id="CEA14795.1"/>
    </source>
</evidence>
<dbReference type="Pfam" id="PF20268">
    <property type="entry name" value="SBDS_C"/>
    <property type="match status" value="1"/>
</dbReference>
<dbReference type="Proteomes" id="UP000062768">
    <property type="component" value="Chromosome I"/>
</dbReference>
<dbReference type="PANTHER" id="PTHR10927:SF4">
    <property type="entry name" value="RIBOSOME MATURATION PROTEIN SDO1 HOMOLOG"/>
    <property type="match status" value="1"/>
</dbReference>
<dbReference type="InterPro" id="IPR019783">
    <property type="entry name" value="SDO1/SBDS_N"/>
</dbReference>
<feature type="domain" description="Ribosome maturation protein SDO1/SBDS C-terminal" evidence="5">
    <location>
        <begin position="164"/>
        <end position="231"/>
    </location>
</feature>
<reference evidence="6" key="1">
    <citation type="submission" date="2013-12" db="EMBL/GenBank/DDBJ databases">
        <title>The complete genome sequence of Methanobacterium sp. BRM9.</title>
        <authorList>
            <consortium name="Pastoral Greenhouse Gas Research Consortium"/>
            <person name="Kelly W.J."/>
            <person name="Leahy S.C."/>
            <person name="Perry R."/>
            <person name="Li D."/>
            <person name="Altermann E."/>
            <person name="Lambie S.C."/>
            <person name="Attwood G.T."/>
        </authorList>
    </citation>
    <scope>NUCLEOTIDE SEQUENCE [LARGE SCALE GENOMIC DNA]</scope>
    <source>
        <strain evidence="6">BRM9</strain>
    </source>
</reference>
<evidence type="ECO:0000313" key="9">
    <source>
        <dbReference type="EMBL" id="MBF4474072.1"/>
    </source>
</evidence>
<dbReference type="InterPro" id="IPR018023">
    <property type="entry name" value="Ribosome_mat_SBDS_CS"/>
</dbReference>
<dbReference type="KEGG" id="mfi:DSM1535_2377"/>
<evidence type="ECO:0000259" key="4">
    <source>
        <dbReference type="Pfam" id="PF09377"/>
    </source>
</evidence>
<reference evidence="7" key="2">
    <citation type="submission" date="2014-08" db="EMBL/GenBank/DDBJ databases">
        <authorList>
            <person name="Wibberg D."/>
        </authorList>
    </citation>
    <scope>NUCLEOTIDE SEQUENCE</scope>
</reference>
<proteinExistence type="inferred from homology"/>
<dbReference type="EMBL" id="CP006933">
    <property type="protein sequence ID" value="AIS32548.1"/>
    <property type="molecule type" value="Genomic_DNA"/>
</dbReference>
<dbReference type="GeneID" id="26738877"/>
<feature type="domain" description="Ribosome maturation protein SDO1/SBDS N-terminal" evidence="3">
    <location>
        <begin position="7"/>
        <end position="93"/>
    </location>
</feature>
<dbReference type="GO" id="GO:0042256">
    <property type="term" value="P:cytosolic ribosome assembly"/>
    <property type="evidence" value="ECO:0007669"/>
    <property type="project" value="InterPro"/>
</dbReference>
<gene>
    <name evidence="6" type="ORF">BRM9_1738</name>
    <name evidence="7" type="ORF">DSM1535_2377</name>
    <name evidence="9" type="ORF">ISP06_01190</name>
    <name evidence="8" type="ORF">MB9_0619</name>
</gene>
<dbReference type="SUPFAM" id="SSF54980">
    <property type="entry name" value="EF-G C-terminal domain-like"/>
    <property type="match status" value="1"/>
</dbReference>
<evidence type="ECO:0000259" key="5">
    <source>
        <dbReference type="Pfam" id="PF20268"/>
    </source>
</evidence>
<evidence type="ECO:0000313" key="8">
    <source>
        <dbReference type="EMBL" id="CEL24263.1"/>
    </source>
</evidence>
<keyword evidence="10" id="KW-1185">Reference proteome</keyword>
<dbReference type="NCBIfam" id="TIGR00291">
    <property type="entry name" value="RNA_SBDS"/>
    <property type="match status" value="1"/>
</dbReference>
<reference evidence="8" key="3">
    <citation type="submission" date="2014-09" db="EMBL/GenBank/DDBJ databases">
        <authorList>
            <person name="Bishop-Lilly K.A."/>
            <person name="Broomall S.M."/>
            <person name="Chain P.S."/>
            <person name="Chertkov O."/>
            <person name="Coyne S.R."/>
            <person name="Daligault H.E."/>
            <person name="Davenport K.W."/>
            <person name="Erkkila T."/>
            <person name="Frey K.G."/>
            <person name="Gibbons H.S."/>
            <person name="Gu W."/>
            <person name="Jaissle J."/>
            <person name="Johnson S.L."/>
            <person name="Koroleva G.I."/>
            <person name="Ladner J.T."/>
            <person name="Lo C.-C."/>
            <person name="Minogue T.D."/>
            <person name="Munk C."/>
            <person name="Palacios G.F."/>
            <person name="Redden C.L."/>
            <person name="Rosenzweig C.N."/>
            <person name="Scholz M.B."/>
            <person name="Teshima H."/>
            <person name="Xu Y."/>
        </authorList>
    </citation>
    <scope>NUCLEOTIDE SEQUENCE</scope>
    <source>
        <strain evidence="8">Mb9</strain>
    </source>
</reference>
<dbReference type="SUPFAM" id="SSF109728">
    <property type="entry name" value="Hypothetical protein AF0491, middle domain"/>
    <property type="match status" value="1"/>
</dbReference>
<dbReference type="Pfam" id="PF09377">
    <property type="entry name" value="SBDS_domain_II"/>
    <property type="match status" value="1"/>
</dbReference>
<dbReference type="SUPFAM" id="SSF89895">
    <property type="entry name" value="FYSH domain"/>
    <property type="match status" value="1"/>
</dbReference>
<dbReference type="Gene3D" id="3.30.70.240">
    <property type="match status" value="1"/>
</dbReference>
<feature type="domain" description="Ribosome maturation protein SDO1/SBDS central" evidence="4">
    <location>
        <begin position="101"/>
        <end position="162"/>
    </location>
</feature>
<dbReference type="InterPro" id="IPR039100">
    <property type="entry name" value="Sdo1/SBDS-like"/>
</dbReference>
<protein>
    <recommendedName>
        <fullName evidence="2">Ribosome maturation protein SDO1 homolog</fullName>
    </recommendedName>
</protein>
<dbReference type="InterPro" id="IPR035647">
    <property type="entry name" value="EFG_III/V"/>
</dbReference>
<dbReference type="Pfam" id="PF01172">
    <property type="entry name" value="SBDS_N"/>
    <property type="match status" value="1"/>
</dbReference>
<evidence type="ECO:0000313" key="10">
    <source>
        <dbReference type="Proteomes" id="UP000062768"/>
    </source>
</evidence>